<protein>
    <submittedName>
        <fullName evidence="2">DDE superfamily endonuclease</fullName>
    </submittedName>
</protein>
<dbReference type="AlphaFoldDB" id="A0A662ZC11"/>
<dbReference type="RefSeq" id="WP_143075450.1">
    <property type="nucleotide sequence ID" value="NZ_FOSF01000066.1"/>
</dbReference>
<sequence length="190" mass="22149">PLPMRPGDITRIDDEYIRNGTVSVFCFIQPHTGKIIHAVEPTRTAIDWSEKVKFLVDEVNPDAEKIILVMDNLNTHNTASLYKAFPPEEARRIARKLEIHYTPKHGSWLDIAEIGINIMTRECLNRRIPDIETLRAELKAWNEAYNSAPTEINWQFSNETSRIKLKSLYPDIDRNQELRDQLRQKKSQIK</sequence>
<dbReference type="InterPro" id="IPR047655">
    <property type="entry name" value="Transpos_IS630-like"/>
</dbReference>
<evidence type="ECO:0000259" key="1">
    <source>
        <dbReference type="Pfam" id="PF13358"/>
    </source>
</evidence>
<accession>A0A662ZC11</accession>
<feature type="non-terminal residue" evidence="2">
    <location>
        <position position="1"/>
    </location>
</feature>
<keyword evidence="2" id="KW-0255">Endonuclease</keyword>
<dbReference type="Pfam" id="PF13358">
    <property type="entry name" value="DDE_3"/>
    <property type="match status" value="1"/>
</dbReference>
<evidence type="ECO:0000313" key="2">
    <source>
        <dbReference type="EMBL" id="SFK39355.1"/>
    </source>
</evidence>
<dbReference type="OrthoDB" id="165456at2"/>
<organism evidence="2 3">
    <name type="scientific">Succinivibrio dextrinosolvens</name>
    <dbReference type="NCBI Taxonomy" id="83771"/>
    <lineage>
        <taxon>Bacteria</taxon>
        <taxon>Pseudomonadati</taxon>
        <taxon>Pseudomonadota</taxon>
        <taxon>Gammaproteobacteria</taxon>
        <taxon>Aeromonadales</taxon>
        <taxon>Succinivibrionaceae</taxon>
        <taxon>Succinivibrio</taxon>
    </lineage>
</organism>
<dbReference type="NCBIfam" id="NF033545">
    <property type="entry name" value="transpos_IS630"/>
    <property type="match status" value="1"/>
</dbReference>
<keyword evidence="3" id="KW-1185">Reference proteome</keyword>
<dbReference type="GO" id="GO:0004519">
    <property type="term" value="F:endonuclease activity"/>
    <property type="evidence" value="ECO:0007669"/>
    <property type="project" value="UniProtKB-KW"/>
</dbReference>
<feature type="domain" description="Tc1-like transposase DDE" evidence="1">
    <location>
        <begin position="4"/>
        <end position="135"/>
    </location>
</feature>
<reference evidence="2 3" key="1">
    <citation type="submission" date="2016-10" db="EMBL/GenBank/DDBJ databases">
        <authorList>
            <person name="Varghese N."/>
            <person name="Submissions S."/>
        </authorList>
    </citation>
    <scope>NUCLEOTIDE SEQUENCE [LARGE SCALE GENOMIC DNA]</scope>
    <source>
        <strain evidence="2 3">22B</strain>
    </source>
</reference>
<proteinExistence type="predicted"/>
<dbReference type="EMBL" id="FOSF01000066">
    <property type="protein sequence ID" value="SFK39355.1"/>
    <property type="molecule type" value="Genomic_DNA"/>
</dbReference>
<gene>
    <name evidence="2" type="ORF">SAMN04487865_106615</name>
</gene>
<evidence type="ECO:0000313" key="3">
    <source>
        <dbReference type="Proteomes" id="UP000243374"/>
    </source>
</evidence>
<dbReference type="Proteomes" id="UP000243374">
    <property type="component" value="Unassembled WGS sequence"/>
</dbReference>
<keyword evidence="2" id="KW-0378">Hydrolase</keyword>
<dbReference type="InterPro" id="IPR038717">
    <property type="entry name" value="Tc1-like_DDE_dom"/>
</dbReference>
<keyword evidence="2" id="KW-0540">Nuclease</keyword>
<name>A0A662ZC11_9GAMM</name>